<dbReference type="FunFam" id="3.40.50.300:FF:000133">
    <property type="entry name" value="Spermidine/putrescine import ATP-binding protein PotA"/>
    <property type="match status" value="1"/>
</dbReference>
<dbReference type="SMART" id="SM00382">
    <property type="entry name" value="AAA"/>
    <property type="match status" value="1"/>
</dbReference>
<evidence type="ECO:0000259" key="7">
    <source>
        <dbReference type="PROSITE" id="PS50893"/>
    </source>
</evidence>
<evidence type="ECO:0000256" key="1">
    <source>
        <dbReference type="ARBA" id="ARBA00022448"/>
    </source>
</evidence>
<evidence type="ECO:0000313" key="8">
    <source>
        <dbReference type="EMBL" id="SVA35418.1"/>
    </source>
</evidence>
<dbReference type="EMBL" id="UINC01007862">
    <property type="protein sequence ID" value="SVA35418.1"/>
    <property type="molecule type" value="Genomic_DNA"/>
</dbReference>
<dbReference type="InterPro" id="IPR003593">
    <property type="entry name" value="AAA+_ATPase"/>
</dbReference>
<feature type="domain" description="ABC transporter" evidence="7">
    <location>
        <begin position="8"/>
        <end position="238"/>
    </location>
</feature>
<dbReference type="GO" id="GO:0043190">
    <property type="term" value="C:ATP-binding cassette (ABC) transporter complex"/>
    <property type="evidence" value="ECO:0007669"/>
    <property type="project" value="InterPro"/>
</dbReference>
<evidence type="ECO:0000256" key="2">
    <source>
        <dbReference type="ARBA" id="ARBA00022475"/>
    </source>
</evidence>
<dbReference type="InterPro" id="IPR017879">
    <property type="entry name" value="PotA_ATP-bd"/>
</dbReference>
<evidence type="ECO:0000256" key="5">
    <source>
        <dbReference type="ARBA" id="ARBA00022967"/>
    </source>
</evidence>
<keyword evidence="3" id="KW-0547">Nucleotide-binding</keyword>
<dbReference type="InterPro" id="IPR005893">
    <property type="entry name" value="PotA-like"/>
</dbReference>
<dbReference type="Pfam" id="PF00005">
    <property type="entry name" value="ABC_tran"/>
    <property type="match status" value="1"/>
</dbReference>
<proteinExistence type="predicted"/>
<accession>A0A381V6M3</accession>
<keyword evidence="5" id="KW-1278">Translocase</keyword>
<dbReference type="CDD" id="cd03300">
    <property type="entry name" value="ABC_PotA_N"/>
    <property type="match status" value="1"/>
</dbReference>
<dbReference type="SUPFAM" id="SSF50331">
    <property type="entry name" value="MOP-like"/>
    <property type="match status" value="1"/>
</dbReference>
<dbReference type="InterPro" id="IPR008995">
    <property type="entry name" value="Mo/tungstate-bd_C_term_dom"/>
</dbReference>
<reference evidence="8" key="1">
    <citation type="submission" date="2018-05" db="EMBL/GenBank/DDBJ databases">
        <authorList>
            <person name="Lanie J.A."/>
            <person name="Ng W.-L."/>
            <person name="Kazmierczak K.M."/>
            <person name="Andrzejewski T.M."/>
            <person name="Davidsen T.M."/>
            <person name="Wayne K.J."/>
            <person name="Tettelin H."/>
            <person name="Glass J.I."/>
            <person name="Rusch D."/>
            <person name="Podicherti R."/>
            <person name="Tsui H.-C.T."/>
            <person name="Winkler M.E."/>
        </authorList>
    </citation>
    <scope>NUCLEOTIDE SEQUENCE</scope>
</reference>
<dbReference type="InterPro" id="IPR013611">
    <property type="entry name" value="Transp-assoc_OB_typ2"/>
</dbReference>
<evidence type="ECO:0000256" key="3">
    <source>
        <dbReference type="ARBA" id="ARBA00022741"/>
    </source>
</evidence>
<dbReference type="AlphaFoldDB" id="A0A381V6M3"/>
<dbReference type="GO" id="GO:0016887">
    <property type="term" value="F:ATP hydrolysis activity"/>
    <property type="evidence" value="ECO:0007669"/>
    <property type="project" value="InterPro"/>
</dbReference>
<dbReference type="PROSITE" id="PS00211">
    <property type="entry name" value="ABC_TRANSPORTER_1"/>
    <property type="match status" value="1"/>
</dbReference>
<dbReference type="InterPro" id="IPR050093">
    <property type="entry name" value="ABC_SmlMolc_Importer"/>
</dbReference>
<dbReference type="InterPro" id="IPR003439">
    <property type="entry name" value="ABC_transporter-like_ATP-bd"/>
</dbReference>
<sequence length="356" mass="39139">MSETTIAVELQGVTKRFGDVVAVDDIDLTVADGEFFSLLGPSGCGKTTTLRMIAGLELPSQGSLSIHGEEMGLRPPNKRPVNTVFQSYALFPHMDVRTNIGFGLEMRKVDKDERSDLIDWAVSLVEMDGMEQRKPNQLSGGQQQRVALARALVNRPEVLLLDEPLGALDLKLRQQMQTELKNLQREVGITFIYVTHDQEEAVTMSDRIGVMHEGRLLQIDTPEAIYERPITRFVADFIGRTNFLEATVASGDEVVLTNGDRLRVPTSHPEGTAIAVTVRPERLTVHGRGRAPEGSHRLDGVVDSAVYLGNAVTYSVSVDWMHLEIRCPASLAGDRRSPGDDVTVSFDPDHTSVVIG</sequence>
<dbReference type="SUPFAM" id="SSF52540">
    <property type="entry name" value="P-loop containing nucleoside triphosphate hydrolases"/>
    <property type="match status" value="1"/>
</dbReference>
<dbReference type="InterPro" id="IPR017871">
    <property type="entry name" value="ABC_transporter-like_CS"/>
</dbReference>
<dbReference type="GO" id="GO:0015594">
    <property type="term" value="F:ABC-type putrescine transporter activity"/>
    <property type="evidence" value="ECO:0007669"/>
    <property type="project" value="InterPro"/>
</dbReference>
<gene>
    <name evidence="8" type="ORF">METZ01_LOCUS88272</name>
</gene>
<keyword evidence="1" id="KW-0813">Transport</keyword>
<name>A0A381V6M3_9ZZZZ</name>
<evidence type="ECO:0000256" key="4">
    <source>
        <dbReference type="ARBA" id="ARBA00022840"/>
    </source>
</evidence>
<keyword evidence="6" id="KW-0472">Membrane</keyword>
<dbReference type="PANTHER" id="PTHR42781">
    <property type="entry name" value="SPERMIDINE/PUTRESCINE IMPORT ATP-BINDING PROTEIN POTA"/>
    <property type="match status" value="1"/>
</dbReference>
<keyword evidence="4" id="KW-0067">ATP-binding</keyword>
<dbReference type="PROSITE" id="PS50893">
    <property type="entry name" value="ABC_TRANSPORTER_2"/>
    <property type="match status" value="1"/>
</dbReference>
<organism evidence="8">
    <name type="scientific">marine metagenome</name>
    <dbReference type="NCBI Taxonomy" id="408172"/>
    <lineage>
        <taxon>unclassified sequences</taxon>
        <taxon>metagenomes</taxon>
        <taxon>ecological metagenomes</taxon>
    </lineage>
</organism>
<dbReference type="GO" id="GO:0005524">
    <property type="term" value="F:ATP binding"/>
    <property type="evidence" value="ECO:0007669"/>
    <property type="project" value="UniProtKB-KW"/>
</dbReference>
<dbReference type="NCBIfam" id="TIGR01187">
    <property type="entry name" value="potA"/>
    <property type="match status" value="1"/>
</dbReference>
<evidence type="ECO:0000256" key="6">
    <source>
        <dbReference type="ARBA" id="ARBA00023136"/>
    </source>
</evidence>
<keyword evidence="2" id="KW-1003">Cell membrane</keyword>
<dbReference type="Gene3D" id="2.40.50.100">
    <property type="match status" value="1"/>
</dbReference>
<dbReference type="Pfam" id="PF08402">
    <property type="entry name" value="TOBE_2"/>
    <property type="match status" value="1"/>
</dbReference>
<dbReference type="Gene3D" id="3.40.50.300">
    <property type="entry name" value="P-loop containing nucleotide triphosphate hydrolases"/>
    <property type="match status" value="1"/>
</dbReference>
<dbReference type="InterPro" id="IPR027417">
    <property type="entry name" value="P-loop_NTPase"/>
</dbReference>
<dbReference type="PANTHER" id="PTHR42781:SF4">
    <property type="entry name" value="SPERMIDINE_PUTRESCINE IMPORT ATP-BINDING PROTEIN POTA"/>
    <property type="match status" value="1"/>
</dbReference>
<protein>
    <recommendedName>
        <fullName evidence="7">ABC transporter domain-containing protein</fullName>
    </recommendedName>
</protein>